<proteinExistence type="predicted"/>
<name>A0A1X7EL79_9BACT</name>
<reference evidence="2" key="1">
    <citation type="submission" date="2017-04" db="EMBL/GenBank/DDBJ databases">
        <authorList>
            <person name="Varghese N."/>
            <person name="Submissions S."/>
        </authorList>
    </citation>
    <scope>NUCLEOTIDE SEQUENCE [LARGE SCALE GENOMIC DNA]</scope>
    <source>
        <strain evidence="2">K3S</strain>
    </source>
</reference>
<dbReference type="AlphaFoldDB" id="A0A1X7EL79"/>
<sequence>MLIFCCANVSFAQDKLIFASGSPMDSYQSMITYPLLKEACKRNGINLEVKSYPSPRALLMSNSGALDGELHRVYEFHEVSNGKYPNLVRIECQLLSSYVAVFSKDHNIKISSCADLKDATVGYRAGRQNIKKQLSETLPESHIFSQTSELSLFRMVGKGLLDYVISESIEGKKFLYLYPELKTIKEVGRLSEMKIYAYINKKYSQLAPKIAATLNEMKRDGTFKSIVIEARNSYCMKKNCTTHVCEEKWPALDQHKALTSVNAGQVSQ</sequence>
<accession>A0A1X7EL79</accession>
<keyword evidence="2" id="KW-1185">Reference proteome</keyword>
<evidence type="ECO:0000313" key="2">
    <source>
        <dbReference type="Proteomes" id="UP000192906"/>
    </source>
</evidence>
<dbReference type="STRING" id="1519643.SAMN06295933_3125"/>
<dbReference type="EMBL" id="FWZU01000005">
    <property type="protein sequence ID" value="SMF35912.1"/>
    <property type="molecule type" value="Genomic_DNA"/>
</dbReference>
<evidence type="ECO:0000313" key="1">
    <source>
        <dbReference type="EMBL" id="SMF35912.1"/>
    </source>
</evidence>
<dbReference type="Proteomes" id="UP000192906">
    <property type="component" value="Unassembled WGS sequence"/>
</dbReference>
<dbReference type="Gene3D" id="3.40.190.10">
    <property type="entry name" value="Periplasmic binding protein-like II"/>
    <property type="match status" value="2"/>
</dbReference>
<gene>
    <name evidence="1" type="ORF">SAMN06295933_3125</name>
</gene>
<organism evidence="1 2">
    <name type="scientific">Desulfovibrio gilichinskyi</name>
    <dbReference type="NCBI Taxonomy" id="1519643"/>
    <lineage>
        <taxon>Bacteria</taxon>
        <taxon>Pseudomonadati</taxon>
        <taxon>Thermodesulfobacteriota</taxon>
        <taxon>Desulfovibrionia</taxon>
        <taxon>Desulfovibrionales</taxon>
        <taxon>Desulfovibrionaceae</taxon>
        <taxon>Desulfovibrio</taxon>
    </lineage>
</organism>
<protein>
    <submittedName>
        <fullName evidence="1">Extracellular solute-binding protein, family 3</fullName>
    </submittedName>
</protein>
<dbReference type="SUPFAM" id="SSF53850">
    <property type="entry name" value="Periplasmic binding protein-like II"/>
    <property type="match status" value="1"/>
</dbReference>